<dbReference type="Proteomes" id="UP000886751">
    <property type="component" value="Unassembled WGS sequence"/>
</dbReference>
<dbReference type="EMBL" id="DXEI01000117">
    <property type="protein sequence ID" value="HIX95353.1"/>
    <property type="molecule type" value="Genomic_DNA"/>
</dbReference>
<accession>A0A9D1Y1A6</accession>
<sequence length="157" mass="16926">MSLVLRLLGAVLLVAAGAGGGLAVYKRSYARWRQLHTFARMLGYLQGTLAYQPLRAEELLRRAAAYPEFARLGAAGCRTLAELPLPGALAPALCQEVRQGLEQLAWEPRAGACATLRRLTALCEDAAAQCRREAQAARSLWPRLGACAGVLAVILLW</sequence>
<evidence type="ECO:0000313" key="2">
    <source>
        <dbReference type="Proteomes" id="UP000886751"/>
    </source>
</evidence>
<proteinExistence type="predicted"/>
<comment type="caution">
    <text evidence="1">The sequence shown here is derived from an EMBL/GenBank/DDBJ whole genome shotgun (WGS) entry which is preliminary data.</text>
</comment>
<dbReference type="AlphaFoldDB" id="A0A9D1Y1A6"/>
<evidence type="ECO:0008006" key="3">
    <source>
        <dbReference type="Google" id="ProtNLM"/>
    </source>
</evidence>
<evidence type="ECO:0000313" key="1">
    <source>
        <dbReference type="EMBL" id="HIX95353.1"/>
    </source>
</evidence>
<organism evidence="1 2">
    <name type="scientific">Candidatus Gemmiger excrementipullorum</name>
    <dbReference type="NCBI Taxonomy" id="2838610"/>
    <lineage>
        <taxon>Bacteria</taxon>
        <taxon>Bacillati</taxon>
        <taxon>Bacillota</taxon>
        <taxon>Clostridia</taxon>
        <taxon>Eubacteriales</taxon>
        <taxon>Gemmiger</taxon>
    </lineage>
</organism>
<reference evidence="1" key="2">
    <citation type="submission" date="2021-04" db="EMBL/GenBank/DDBJ databases">
        <authorList>
            <person name="Gilroy R."/>
        </authorList>
    </citation>
    <scope>NUCLEOTIDE SEQUENCE</scope>
    <source>
        <strain evidence="1">ChiHecec2B26-7398</strain>
    </source>
</reference>
<gene>
    <name evidence="1" type="ORF">H9846_07835</name>
</gene>
<protein>
    <recommendedName>
        <fullName evidence="3">Stage III sporulation protein AB</fullName>
    </recommendedName>
</protein>
<name>A0A9D1Y1A6_9FIRM</name>
<reference evidence="1" key="1">
    <citation type="journal article" date="2021" name="PeerJ">
        <title>Extensive microbial diversity within the chicken gut microbiome revealed by metagenomics and culture.</title>
        <authorList>
            <person name="Gilroy R."/>
            <person name="Ravi A."/>
            <person name="Getino M."/>
            <person name="Pursley I."/>
            <person name="Horton D.L."/>
            <person name="Alikhan N.F."/>
            <person name="Baker D."/>
            <person name="Gharbi K."/>
            <person name="Hall N."/>
            <person name="Watson M."/>
            <person name="Adriaenssens E.M."/>
            <person name="Foster-Nyarko E."/>
            <person name="Jarju S."/>
            <person name="Secka A."/>
            <person name="Antonio M."/>
            <person name="Oren A."/>
            <person name="Chaudhuri R.R."/>
            <person name="La Ragione R."/>
            <person name="Hildebrand F."/>
            <person name="Pallen M.J."/>
        </authorList>
    </citation>
    <scope>NUCLEOTIDE SEQUENCE</scope>
    <source>
        <strain evidence="1">ChiHecec2B26-7398</strain>
    </source>
</reference>